<feature type="domain" description="PKD" evidence="1">
    <location>
        <begin position="438"/>
        <end position="474"/>
    </location>
</feature>
<dbReference type="EMBL" id="BMIC01000001">
    <property type="protein sequence ID" value="GFZ76342.1"/>
    <property type="molecule type" value="Genomic_DNA"/>
</dbReference>
<dbReference type="CDD" id="cd00146">
    <property type="entry name" value="PKD"/>
    <property type="match status" value="1"/>
</dbReference>
<gene>
    <name evidence="2" type="ORF">GCM10011531_01810</name>
</gene>
<evidence type="ECO:0000313" key="2">
    <source>
        <dbReference type="EMBL" id="GFZ76342.1"/>
    </source>
</evidence>
<dbReference type="InterPro" id="IPR026341">
    <property type="entry name" value="T9SS_type_B"/>
</dbReference>
<protein>
    <recommendedName>
        <fullName evidence="1">PKD domain-containing protein</fullName>
    </recommendedName>
</protein>
<accession>A0A8J2TJB8</accession>
<dbReference type="Gene3D" id="2.60.40.10">
    <property type="entry name" value="Immunoglobulins"/>
    <property type="match status" value="1"/>
</dbReference>
<name>A0A8J2TJB8_9FLAO</name>
<dbReference type="InterPro" id="IPR013783">
    <property type="entry name" value="Ig-like_fold"/>
</dbReference>
<evidence type="ECO:0000313" key="3">
    <source>
        <dbReference type="Proteomes" id="UP000598120"/>
    </source>
</evidence>
<evidence type="ECO:0000259" key="1">
    <source>
        <dbReference type="PROSITE" id="PS50093"/>
    </source>
</evidence>
<dbReference type="NCBIfam" id="TIGR04131">
    <property type="entry name" value="Bac_Flav_CTERM"/>
    <property type="match status" value="1"/>
</dbReference>
<proteinExistence type="predicted"/>
<sequence>MRFLKHNLFNILVLFVLSLLVSTKAFSQRESANWYFGNLAGVTFNSGNPVPLNDGQLVTKEGCATISDTNGNLLFYTDGTTVWDRQHNIMPNGINLLGHSSSTMSALIIPKPGNSQSYFIFTIDKPSYFLTEDQPIDGVNYSEVNMSLNNGFGDVVVTNKNKHLITYDASDPVQNEYKSSEKITAVTHSDGSTIWVITQFINKFYAFRVDFDGVNETPIISTVQQTVLPRFDEEGSNITAIGYLKVSPDGKKIAIAHSSISLGSPASGTKKSGKVLLYDFNNSTGIVSNERTIINDTYPYGVEFSTNSKVLYLTASTFDTSDVFINSNLFQYNLESSDIVGSRQSISNSDNVAGALQLAIDGKIYRAGYKVFSTGFNLSVISNPNNLGNSSNYSHNSVPLGDGYAQLGLPPFVQSIFKFTFDYENTCLGDATHFYITSEDPYDTVLWDFGDAQTSTLEEPYHTYTQSGTFTVKLWFTINGITQDPLIKQIKISEPPAVLPNTYDLIQCDSFDSNPNDGITTYNLALANGPLTYNTTNPIQVFYYHSIANANSDTTNANALNTIYTSQYQDELLYAKVFTANTDCYSMASIRLKTSQSVDLDVFEFEACDSQNNGIATFNLDNKRSEIINALNLPANVSITFYTSPNNAAIGTNPLQDLYTSTSRTLYVRAESNNVCYGNGLLNLIVKPFPSLQDQTVIVCQADFPVYINTGLSNADVNNYNYLWSTNQTSNEIYVTQPGVYNVTISDPILNCEDSITITVIQNEIAEIASIEVNDYDATIHINNLVADFVFALDDINGVYQPSNIFYGLTPGLHTVFVRDIYNCNTISQQFYVIGFPKYFTPNDDGNNDVWNIKGLDPTQFQNVVIHVYNRYGKLLKVFNPNQSSGWNGKFNGELLTPDDYWFYLKLPDGKEYRGHFSLKI</sequence>
<keyword evidence="3" id="KW-1185">Reference proteome</keyword>
<comment type="caution">
    <text evidence="2">The sequence shown here is derived from an EMBL/GenBank/DDBJ whole genome shotgun (WGS) entry which is preliminary data.</text>
</comment>
<dbReference type="InterPro" id="IPR000601">
    <property type="entry name" value="PKD_dom"/>
</dbReference>
<dbReference type="AlphaFoldDB" id="A0A8J2TJB8"/>
<dbReference type="SUPFAM" id="SSF49299">
    <property type="entry name" value="PKD domain"/>
    <property type="match status" value="1"/>
</dbReference>
<dbReference type="Pfam" id="PF13585">
    <property type="entry name" value="CHU_C"/>
    <property type="match status" value="1"/>
</dbReference>
<dbReference type="Proteomes" id="UP000598120">
    <property type="component" value="Unassembled WGS sequence"/>
</dbReference>
<reference evidence="2 3" key="1">
    <citation type="journal article" date="2014" name="Int. J. Syst. Evol. Microbiol.">
        <title>Complete genome sequence of Corynebacterium casei LMG S-19264T (=DSM 44701T), isolated from a smear-ripened cheese.</title>
        <authorList>
            <consortium name="US DOE Joint Genome Institute (JGI-PGF)"/>
            <person name="Walter F."/>
            <person name="Albersmeier A."/>
            <person name="Kalinowski J."/>
            <person name="Ruckert C."/>
        </authorList>
    </citation>
    <scope>NUCLEOTIDE SEQUENCE [LARGE SCALE GENOMIC DNA]</scope>
    <source>
        <strain evidence="2 3">CGMCC 1.15295</strain>
    </source>
</reference>
<dbReference type="SUPFAM" id="SSF63829">
    <property type="entry name" value="Calcium-dependent phosphotriesterase"/>
    <property type="match status" value="1"/>
</dbReference>
<dbReference type="InterPro" id="IPR035986">
    <property type="entry name" value="PKD_dom_sf"/>
</dbReference>
<dbReference type="Pfam" id="PF18911">
    <property type="entry name" value="PKD_4"/>
    <property type="match status" value="1"/>
</dbReference>
<dbReference type="PROSITE" id="PS50093">
    <property type="entry name" value="PKD"/>
    <property type="match status" value="1"/>
</dbReference>
<organism evidence="2 3">
    <name type="scientific">Aquaticitalea lipolytica</name>
    <dbReference type="NCBI Taxonomy" id="1247562"/>
    <lineage>
        <taxon>Bacteria</taxon>
        <taxon>Pseudomonadati</taxon>
        <taxon>Bacteroidota</taxon>
        <taxon>Flavobacteriia</taxon>
        <taxon>Flavobacteriales</taxon>
        <taxon>Flavobacteriaceae</taxon>
        <taxon>Aquaticitalea</taxon>
    </lineage>
</organism>